<evidence type="ECO:0000256" key="6">
    <source>
        <dbReference type="ARBA" id="ARBA00023136"/>
    </source>
</evidence>
<sequence>MNLGSRLLLPVFASSTLMGYSQTTNLSILPKDTLRITLNEVWQQTDVQSKKALIYIKEQEISQENTKDAQMGRYPVFNAVAKVEKASNIPVYSNGIFNKPEQHDVIHTLYNTGVSMYLNLYSGNRQNLEIEERKTLAHKTVIRAELSQSEVRLEAAKSYLALAKVLRFREVMKQDIADQKEQLAEVEKLYKHGVILKSDVLRATMEVSKREMTLVQIENDILIENQRLTLLMGQEDTEFVLPQELSEELPIVEPYEEALEIASEHAYKHLLSEEDLALSEIEKKKIKALNKPSVGLIGNFTMANPQIFLYPYNPSWYSLGTIGVQVSFPISSIYHNKHKVKSSVLEHEKEEIQHHHIQDQIKQEVQQAYLRYKESLVQIEVCTKNKAQASENARIIKNTYFNKISLLTDLLDADLQHLQTQFELEAAKLDSIYKYYTLQQAKGLL</sequence>
<name>A0A161SJ81_9FLAO</name>
<comment type="subcellular location">
    <subcellularLocation>
        <location evidence="1">Cell outer membrane</location>
    </subcellularLocation>
</comment>
<evidence type="ECO:0000256" key="1">
    <source>
        <dbReference type="ARBA" id="ARBA00004442"/>
    </source>
</evidence>
<evidence type="ECO:0000313" key="9">
    <source>
        <dbReference type="Proteomes" id="UP000076630"/>
    </source>
</evidence>
<dbReference type="GO" id="GO:0015562">
    <property type="term" value="F:efflux transmembrane transporter activity"/>
    <property type="evidence" value="ECO:0007669"/>
    <property type="project" value="InterPro"/>
</dbReference>
<proteinExistence type="inferred from homology"/>
<dbReference type="GO" id="GO:1990281">
    <property type="term" value="C:efflux pump complex"/>
    <property type="evidence" value="ECO:0007669"/>
    <property type="project" value="TreeGrafter"/>
</dbReference>
<dbReference type="RefSeq" id="WP_038986504.1">
    <property type="nucleotide sequence ID" value="NZ_JWJO01000023.1"/>
</dbReference>
<keyword evidence="5" id="KW-0812">Transmembrane</keyword>
<dbReference type="Proteomes" id="UP000076630">
    <property type="component" value="Unassembled WGS sequence"/>
</dbReference>
<comment type="caution">
    <text evidence="8">The sequence shown here is derived from an EMBL/GenBank/DDBJ whole genome shotgun (WGS) entry which is preliminary data.</text>
</comment>
<reference evidence="8 9" key="1">
    <citation type="submission" date="2016-01" db="EMBL/GenBank/DDBJ databases">
        <title>Whole genome sequencing of Myroides marinus L41.</title>
        <authorList>
            <person name="Hong K.W."/>
        </authorList>
    </citation>
    <scope>NUCLEOTIDE SEQUENCE [LARGE SCALE GENOMIC DNA]</scope>
    <source>
        <strain evidence="8 9">L41</strain>
    </source>
</reference>
<dbReference type="InterPro" id="IPR003423">
    <property type="entry name" value="OMP_efflux"/>
</dbReference>
<organism evidence="8 9">
    <name type="scientific">Myroides marinus</name>
    <dbReference type="NCBI Taxonomy" id="703342"/>
    <lineage>
        <taxon>Bacteria</taxon>
        <taxon>Pseudomonadati</taxon>
        <taxon>Bacteroidota</taxon>
        <taxon>Flavobacteriia</taxon>
        <taxon>Flavobacteriales</taxon>
        <taxon>Flavobacteriaceae</taxon>
        <taxon>Myroides</taxon>
    </lineage>
</organism>
<gene>
    <name evidence="8" type="ORF">AV926_00465</name>
</gene>
<evidence type="ECO:0000256" key="3">
    <source>
        <dbReference type="ARBA" id="ARBA00022448"/>
    </source>
</evidence>
<dbReference type="GO" id="GO:0015288">
    <property type="term" value="F:porin activity"/>
    <property type="evidence" value="ECO:0007669"/>
    <property type="project" value="TreeGrafter"/>
</dbReference>
<dbReference type="SUPFAM" id="SSF56954">
    <property type="entry name" value="Outer membrane efflux proteins (OEP)"/>
    <property type="match status" value="1"/>
</dbReference>
<keyword evidence="9" id="KW-1185">Reference proteome</keyword>
<accession>A0A161SJ81</accession>
<dbReference type="AlphaFoldDB" id="A0A161SJ81"/>
<keyword evidence="3" id="KW-0813">Transport</keyword>
<evidence type="ECO:0000256" key="5">
    <source>
        <dbReference type="ARBA" id="ARBA00022692"/>
    </source>
</evidence>
<comment type="similarity">
    <text evidence="2">Belongs to the outer membrane factor (OMF) (TC 1.B.17) family.</text>
</comment>
<dbReference type="PANTHER" id="PTHR30026">
    <property type="entry name" value="OUTER MEMBRANE PROTEIN TOLC"/>
    <property type="match status" value="1"/>
</dbReference>
<dbReference type="Gene3D" id="1.20.1600.10">
    <property type="entry name" value="Outer membrane efflux proteins (OEP)"/>
    <property type="match status" value="1"/>
</dbReference>
<protein>
    <submittedName>
        <fullName evidence="8">Transporter</fullName>
    </submittedName>
</protein>
<dbReference type="InterPro" id="IPR051906">
    <property type="entry name" value="TolC-like"/>
</dbReference>
<dbReference type="GO" id="GO:0009279">
    <property type="term" value="C:cell outer membrane"/>
    <property type="evidence" value="ECO:0007669"/>
    <property type="project" value="UniProtKB-SubCell"/>
</dbReference>
<evidence type="ECO:0000313" key="8">
    <source>
        <dbReference type="EMBL" id="KZE81815.1"/>
    </source>
</evidence>
<evidence type="ECO:0000256" key="2">
    <source>
        <dbReference type="ARBA" id="ARBA00007613"/>
    </source>
</evidence>
<keyword evidence="6" id="KW-0472">Membrane</keyword>
<evidence type="ECO:0000256" key="4">
    <source>
        <dbReference type="ARBA" id="ARBA00022452"/>
    </source>
</evidence>
<evidence type="ECO:0000256" key="7">
    <source>
        <dbReference type="ARBA" id="ARBA00023237"/>
    </source>
</evidence>
<dbReference type="EMBL" id="LQNU01000050">
    <property type="protein sequence ID" value="KZE81815.1"/>
    <property type="molecule type" value="Genomic_DNA"/>
</dbReference>
<keyword evidence="7" id="KW-0998">Cell outer membrane</keyword>
<dbReference type="PANTHER" id="PTHR30026:SF23">
    <property type="entry name" value="TO APRF-PUTATIVE OUTER MEMBRANE EFFLUX PROTEIN OR SECRETED ALKALINE PHOSPHATASE-RELATED"/>
    <property type="match status" value="1"/>
</dbReference>
<keyword evidence="4" id="KW-1134">Transmembrane beta strand</keyword>
<dbReference type="OrthoDB" id="1271612at2"/>
<dbReference type="Pfam" id="PF02321">
    <property type="entry name" value="OEP"/>
    <property type="match status" value="1"/>
</dbReference>